<proteinExistence type="predicted"/>
<protein>
    <submittedName>
        <fullName evidence="2">Uncharacterized protein</fullName>
    </submittedName>
</protein>
<sequence>MLTSEPPPLAMPAVIQLPPVRVLIEEVETFLALYPDAHRTVNHDARQVVARQQQIARPPPRLRERPSPYSQRHVRRFSAAGENSIPVPNFALTSPHPLPTRKGAKHLADRSETDLGEDLHAAVTSLIRDIERRNSSDRRIEIDLAFRSQTRPRSPASFIAYLTGHSNPNSPRHAEARAHLQASCFSSSHRIYESKTPIPNSPRRCSAFACVSAPDELPNNKLIFPIDWSHTGLDRTPVWVPATDRVVYFQSTEPSEEDIGVPLFVIEKFPQGMLGGERDVFRELRQKNEGIQEIRLVLALANADRSRERDWGLKLFTPFDITLSQLLPETNPVASPGRRAPNVI</sequence>
<dbReference type="Proteomes" id="UP001148786">
    <property type="component" value="Unassembled WGS sequence"/>
</dbReference>
<dbReference type="EMBL" id="JANKHO010000001">
    <property type="protein sequence ID" value="KAJ3518173.1"/>
    <property type="molecule type" value="Genomic_DNA"/>
</dbReference>
<dbReference type="OrthoDB" id="10420316at2759"/>
<dbReference type="AlphaFoldDB" id="A0A9W8N2Q0"/>
<name>A0A9W8N2Q0_9AGAR</name>
<feature type="region of interest" description="Disordered" evidence="1">
    <location>
        <begin position="49"/>
        <end position="70"/>
    </location>
</feature>
<keyword evidence="3" id="KW-1185">Reference proteome</keyword>
<evidence type="ECO:0000313" key="2">
    <source>
        <dbReference type="EMBL" id="KAJ3518173.1"/>
    </source>
</evidence>
<evidence type="ECO:0000256" key="1">
    <source>
        <dbReference type="SAM" id="MobiDB-lite"/>
    </source>
</evidence>
<organism evidence="2 3">
    <name type="scientific">Agrocybe chaxingu</name>
    <dbReference type="NCBI Taxonomy" id="84603"/>
    <lineage>
        <taxon>Eukaryota</taxon>
        <taxon>Fungi</taxon>
        <taxon>Dikarya</taxon>
        <taxon>Basidiomycota</taxon>
        <taxon>Agaricomycotina</taxon>
        <taxon>Agaricomycetes</taxon>
        <taxon>Agaricomycetidae</taxon>
        <taxon>Agaricales</taxon>
        <taxon>Agaricineae</taxon>
        <taxon>Strophariaceae</taxon>
        <taxon>Agrocybe</taxon>
    </lineage>
</organism>
<gene>
    <name evidence="2" type="ORF">NLJ89_g9</name>
</gene>
<comment type="caution">
    <text evidence="2">The sequence shown here is derived from an EMBL/GenBank/DDBJ whole genome shotgun (WGS) entry which is preliminary data.</text>
</comment>
<reference evidence="2" key="1">
    <citation type="submission" date="2022-07" db="EMBL/GenBank/DDBJ databases">
        <title>Genome Sequence of Agrocybe chaxingu.</title>
        <authorList>
            <person name="Buettner E."/>
        </authorList>
    </citation>
    <scope>NUCLEOTIDE SEQUENCE</scope>
    <source>
        <strain evidence="2">MP-N11</strain>
    </source>
</reference>
<evidence type="ECO:0000313" key="3">
    <source>
        <dbReference type="Proteomes" id="UP001148786"/>
    </source>
</evidence>
<accession>A0A9W8N2Q0</accession>